<keyword evidence="2" id="KW-0479">Metal-binding</keyword>
<evidence type="ECO:0000256" key="4">
    <source>
        <dbReference type="ARBA" id="ARBA00022842"/>
    </source>
</evidence>
<evidence type="ECO:0000256" key="3">
    <source>
        <dbReference type="ARBA" id="ARBA00022801"/>
    </source>
</evidence>
<keyword evidence="3" id="KW-0378">Hydrolase</keyword>
<dbReference type="CDD" id="cd18692">
    <property type="entry name" value="PIN_VapC-like"/>
    <property type="match status" value="1"/>
</dbReference>
<dbReference type="GO" id="GO:0046872">
    <property type="term" value="F:metal ion binding"/>
    <property type="evidence" value="ECO:0007669"/>
    <property type="project" value="UniProtKB-KW"/>
</dbReference>
<keyword evidence="7" id="KW-1185">Reference proteome</keyword>
<evidence type="ECO:0000313" key="6">
    <source>
        <dbReference type="EMBL" id="RKT70297.1"/>
    </source>
</evidence>
<dbReference type="InterPro" id="IPR002716">
    <property type="entry name" value="PIN_dom"/>
</dbReference>
<evidence type="ECO:0000313" key="7">
    <source>
        <dbReference type="Proteomes" id="UP000272729"/>
    </source>
</evidence>
<dbReference type="GO" id="GO:0016787">
    <property type="term" value="F:hydrolase activity"/>
    <property type="evidence" value="ECO:0007669"/>
    <property type="project" value="UniProtKB-KW"/>
</dbReference>
<reference evidence="6 7" key="1">
    <citation type="submission" date="2018-10" db="EMBL/GenBank/DDBJ databases">
        <title>Sequencing the genomes of 1000 actinobacteria strains.</title>
        <authorList>
            <person name="Klenk H.-P."/>
        </authorList>
    </citation>
    <scope>NUCLEOTIDE SEQUENCE [LARGE SCALE GENOMIC DNA]</scope>
    <source>
        <strain evidence="6 7">DSM 43911</strain>
    </source>
</reference>
<name>A0A495X8L6_9PSEU</name>
<dbReference type="OrthoDB" id="9792015at2"/>
<dbReference type="InterPro" id="IPR029060">
    <property type="entry name" value="PIN-like_dom_sf"/>
</dbReference>
<dbReference type="Pfam" id="PF01850">
    <property type="entry name" value="PIN"/>
    <property type="match status" value="1"/>
</dbReference>
<evidence type="ECO:0000256" key="2">
    <source>
        <dbReference type="ARBA" id="ARBA00022723"/>
    </source>
</evidence>
<accession>A0A495X8L6</accession>
<dbReference type="Proteomes" id="UP000272729">
    <property type="component" value="Unassembled WGS sequence"/>
</dbReference>
<keyword evidence="1" id="KW-0540">Nuclease</keyword>
<feature type="domain" description="PIN" evidence="5">
    <location>
        <begin position="7"/>
        <end position="124"/>
    </location>
</feature>
<proteinExistence type="predicted"/>
<keyword evidence="4" id="KW-0460">Magnesium</keyword>
<dbReference type="RefSeq" id="WP_121222470.1">
    <property type="nucleotide sequence ID" value="NZ_JBIUBA010000005.1"/>
</dbReference>
<sequence length="144" mass="16228">MSQSARVFVDTNILVYAHDPDGGDRHRIAKEVLQELWHDGTGAVSTQVLQEFYNVVRRKMKVPMDRVQARQVIAALSEWHVVETTPLLIVSATKLEEEHTINFWDALIVEAALLSGAETLLSEDLQDGRKFVNLKVHNPFRPGG</sequence>
<organism evidence="6 7">
    <name type="scientific">Saccharothrix variisporea</name>
    <dbReference type="NCBI Taxonomy" id="543527"/>
    <lineage>
        <taxon>Bacteria</taxon>
        <taxon>Bacillati</taxon>
        <taxon>Actinomycetota</taxon>
        <taxon>Actinomycetes</taxon>
        <taxon>Pseudonocardiales</taxon>
        <taxon>Pseudonocardiaceae</taxon>
        <taxon>Saccharothrix</taxon>
    </lineage>
</organism>
<dbReference type="SUPFAM" id="SSF88723">
    <property type="entry name" value="PIN domain-like"/>
    <property type="match status" value="1"/>
</dbReference>
<dbReference type="EMBL" id="RBXR01000001">
    <property type="protein sequence ID" value="RKT70297.1"/>
    <property type="molecule type" value="Genomic_DNA"/>
</dbReference>
<dbReference type="GO" id="GO:0004518">
    <property type="term" value="F:nuclease activity"/>
    <property type="evidence" value="ECO:0007669"/>
    <property type="project" value="UniProtKB-KW"/>
</dbReference>
<comment type="caution">
    <text evidence="6">The sequence shown here is derived from an EMBL/GenBank/DDBJ whole genome shotgun (WGS) entry which is preliminary data.</text>
</comment>
<evidence type="ECO:0000259" key="5">
    <source>
        <dbReference type="Pfam" id="PF01850"/>
    </source>
</evidence>
<gene>
    <name evidence="6" type="ORF">DFJ66_3554</name>
</gene>
<evidence type="ECO:0000256" key="1">
    <source>
        <dbReference type="ARBA" id="ARBA00022722"/>
    </source>
</evidence>
<dbReference type="Gene3D" id="3.40.50.1010">
    <property type="entry name" value="5'-nuclease"/>
    <property type="match status" value="1"/>
</dbReference>
<dbReference type="AlphaFoldDB" id="A0A495X8L6"/>
<protein>
    <submittedName>
        <fullName evidence="6">Putative nucleic acid-binding protein</fullName>
    </submittedName>
</protein>